<dbReference type="AlphaFoldDB" id="A0A0F4NJA3"/>
<feature type="domain" description="GPI inositol-deacylase PGAP1-like alpha/beta" evidence="1">
    <location>
        <begin position="60"/>
        <end position="128"/>
    </location>
</feature>
<sequence>MKIIILHGLYMHGMFLKPLGSSLRSLGYRTKIVSYNSVAIDEQQVFSAIDHALCDSMPNVLVGHSLGGLIIKHYLQSRQPSSDLVSHVVTIGSPIQGASIVTRIQELGMGVILGNSPSFGLAEHDSEWLFPQQLGCIAGTLPLGARSVLMMESEDKSDGTVTVDETKIQGMTDHVEIKTSHTSLIYASAVPRQIDHFVQNNAFDK</sequence>
<name>A0A0F4NJA3_9VIBR</name>
<gene>
    <name evidence="2" type="ORF">TW81_10760</name>
</gene>
<dbReference type="PANTHER" id="PTHR37946">
    <property type="entry name" value="SLL1969 PROTEIN"/>
    <property type="match status" value="1"/>
</dbReference>
<proteinExistence type="predicted"/>
<keyword evidence="3" id="KW-1185">Reference proteome</keyword>
<keyword evidence="2" id="KW-0808">Transferase</keyword>
<protein>
    <submittedName>
        <fullName evidence="2">Cobinamide adenolsyltransferase</fullName>
    </submittedName>
</protein>
<reference evidence="2 3" key="1">
    <citation type="journal article" date="2015" name="BMC Genomics">
        <title>Genome mining reveals unlocked bioactive potential of marine Gram-negative bacteria.</title>
        <authorList>
            <person name="Machado H."/>
            <person name="Sonnenschein E.C."/>
            <person name="Melchiorsen J."/>
            <person name="Gram L."/>
        </authorList>
    </citation>
    <scope>NUCLEOTIDE SEQUENCE [LARGE SCALE GENOMIC DNA]</scope>
    <source>
        <strain evidence="2 3">S2757</strain>
    </source>
</reference>
<dbReference type="SUPFAM" id="SSF53474">
    <property type="entry name" value="alpha/beta-Hydrolases"/>
    <property type="match status" value="1"/>
</dbReference>
<dbReference type="STRING" id="579748.TW81_10760"/>
<dbReference type="Gene3D" id="3.40.50.1820">
    <property type="entry name" value="alpha/beta hydrolase"/>
    <property type="match status" value="1"/>
</dbReference>
<accession>A0A0F4NJA3</accession>
<dbReference type="InterPro" id="IPR012908">
    <property type="entry name" value="PGAP1-ab_dom-like"/>
</dbReference>
<evidence type="ECO:0000313" key="2">
    <source>
        <dbReference type="EMBL" id="KJY82989.1"/>
    </source>
</evidence>
<dbReference type="InterPro" id="IPR029058">
    <property type="entry name" value="AB_hydrolase_fold"/>
</dbReference>
<dbReference type="RefSeq" id="WP_045956017.1">
    <property type="nucleotide sequence ID" value="NZ_JXXV01000018.1"/>
</dbReference>
<evidence type="ECO:0000259" key="1">
    <source>
        <dbReference type="Pfam" id="PF07819"/>
    </source>
</evidence>
<dbReference type="EMBL" id="JXXV01000018">
    <property type="protein sequence ID" value="KJY82989.1"/>
    <property type="molecule type" value="Genomic_DNA"/>
</dbReference>
<evidence type="ECO:0000313" key="3">
    <source>
        <dbReference type="Proteomes" id="UP000033673"/>
    </source>
</evidence>
<dbReference type="Pfam" id="PF07819">
    <property type="entry name" value="PGAP1"/>
    <property type="match status" value="1"/>
</dbReference>
<dbReference type="PATRIC" id="fig|579748.3.peg.2215"/>
<dbReference type="Proteomes" id="UP000033673">
    <property type="component" value="Unassembled WGS sequence"/>
</dbReference>
<dbReference type="PANTHER" id="PTHR37946:SF1">
    <property type="entry name" value="SLL1969 PROTEIN"/>
    <property type="match status" value="1"/>
</dbReference>
<dbReference type="OrthoDB" id="556502at2"/>
<comment type="caution">
    <text evidence="2">The sequence shown here is derived from an EMBL/GenBank/DDBJ whole genome shotgun (WGS) entry which is preliminary data.</text>
</comment>
<dbReference type="GO" id="GO:0016788">
    <property type="term" value="F:hydrolase activity, acting on ester bonds"/>
    <property type="evidence" value="ECO:0007669"/>
    <property type="project" value="InterPro"/>
</dbReference>
<dbReference type="GO" id="GO:0016740">
    <property type="term" value="F:transferase activity"/>
    <property type="evidence" value="ECO:0007669"/>
    <property type="project" value="UniProtKB-KW"/>
</dbReference>
<organism evidence="2 3">
    <name type="scientific">Vibrio galatheae</name>
    <dbReference type="NCBI Taxonomy" id="579748"/>
    <lineage>
        <taxon>Bacteria</taxon>
        <taxon>Pseudomonadati</taxon>
        <taxon>Pseudomonadota</taxon>
        <taxon>Gammaproteobacteria</taxon>
        <taxon>Vibrionales</taxon>
        <taxon>Vibrionaceae</taxon>
        <taxon>Vibrio</taxon>
    </lineage>
</organism>